<evidence type="ECO:0000259" key="3">
    <source>
        <dbReference type="Pfam" id="PF01361"/>
    </source>
</evidence>
<evidence type="ECO:0000313" key="4">
    <source>
        <dbReference type="EMBL" id="EUJ32738.1"/>
    </source>
</evidence>
<organism evidence="4 5">
    <name type="scientific">Listeria floridensis FSL S10-1187</name>
    <dbReference type="NCBI Taxonomy" id="1265817"/>
    <lineage>
        <taxon>Bacteria</taxon>
        <taxon>Bacillati</taxon>
        <taxon>Bacillota</taxon>
        <taxon>Bacilli</taxon>
        <taxon>Bacillales</taxon>
        <taxon>Listeriaceae</taxon>
        <taxon>Listeria</taxon>
    </lineage>
</organism>
<keyword evidence="2" id="KW-0413">Isomerase</keyword>
<feature type="domain" description="4-oxalocrotonate tautomerase-like" evidence="3">
    <location>
        <begin position="2"/>
        <end position="50"/>
    </location>
</feature>
<dbReference type="EMBL" id="AODF01000010">
    <property type="protein sequence ID" value="EUJ32738.1"/>
    <property type="molecule type" value="Genomic_DNA"/>
</dbReference>
<comment type="similarity">
    <text evidence="1">Belongs to the 4-oxalocrotonate tautomerase family.</text>
</comment>
<reference evidence="4 5" key="1">
    <citation type="journal article" date="2014" name="Int. J. Syst. Evol. Microbiol.">
        <title>Listeria floridensis sp. nov., Listeria aquatica sp. nov., Listeria cornellensis sp. nov., Listeria riparia sp. nov. and Listeria grandensis sp. nov., from agricultural and natural environments.</title>
        <authorList>
            <person name="den Bakker H.C."/>
            <person name="Warchocki S."/>
            <person name="Wright E.M."/>
            <person name="Allred A.F."/>
            <person name="Ahlstrom C."/>
            <person name="Manuel C.S."/>
            <person name="Stasiewicz M.J."/>
            <person name="Burrell A."/>
            <person name="Roof S."/>
            <person name="Strawn L."/>
            <person name="Fortes E.D."/>
            <person name="Nightingale K.K."/>
            <person name="Kephart D."/>
            <person name="Wiedmann M."/>
        </authorList>
    </citation>
    <scope>NUCLEOTIDE SEQUENCE [LARGE SCALE GENOMIC DNA]</scope>
    <source>
        <strain evidence="4 5">FSL S10-1187</strain>
    </source>
</reference>
<dbReference type="InterPro" id="IPR014347">
    <property type="entry name" value="Tautomerase/MIF_sf"/>
</dbReference>
<protein>
    <submittedName>
        <fullName evidence="4">4-oxalocrotonate tautomerase</fullName>
    </submittedName>
</protein>
<dbReference type="Pfam" id="PF01361">
    <property type="entry name" value="Tautomerase"/>
    <property type="match status" value="1"/>
</dbReference>
<keyword evidence="5" id="KW-1185">Reference proteome</keyword>
<comment type="caution">
    <text evidence="4">The sequence shown here is derived from an EMBL/GenBank/DDBJ whole genome shotgun (WGS) entry which is preliminary data.</text>
</comment>
<dbReference type="NCBIfam" id="NF002571">
    <property type="entry name" value="PRK02220.1"/>
    <property type="match status" value="1"/>
</dbReference>
<accession>A0ABN0RG82</accession>
<sequence length="78" mass="9150">MPIVTIKFLEGRSDDQKKALVKDVTDVIAADLKAPKENIHVILEEMKKNGLRRCRRSQFRSVIPEPRRMRRGFFLDIK</sequence>
<dbReference type="PANTHER" id="PTHR35530">
    <property type="entry name" value="TAUTOMERASE-RELATED"/>
    <property type="match status" value="1"/>
</dbReference>
<name>A0ABN0RG82_9LIST</name>
<dbReference type="Proteomes" id="UP000019249">
    <property type="component" value="Unassembled WGS sequence"/>
</dbReference>
<dbReference type="SUPFAM" id="SSF55331">
    <property type="entry name" value="Tautomerase/MIF"/>
    <property type="match status" value="1"/>
</dbReference>
<proteinExistence type="inferred from homology"/>
<evidence type="ECO:0000256" key="2">
    <source>
        <dbReference type="ARBA" id="ARBA00023235"/>
    </source>
</evidence>
<gene>
    <name evidence="4" type="ORF">MFLO_06514</name>
</gene>
<evidence type="ECO:0000256" key="1">
    <source>
        <dbReference type="ARBA" id="ARBA00006723"/>
    </source>
</evidence>
<dbReference type="InterPro" id="IPR004370">
    <property type="entry name" value="4-OT-like_dom"/>
</dbReference>
<dbReference type="Gene3D" id="3.30.429.10">
    <property type="entry name" value="Macrophage Migration Inhibitory Factor"/>
    <property type="match status" value="1"/>
</dbReference>
<dbReference type="PANTHER" id="PTHR35530:SF1">
    <property type="entry name" value="2-HYDROXYMUCONATE TAUTOMERASE"/>
    <property type="match status" value="1"/>
</dbReference>
<evidence type="ECO:0000313" key="5">
    <source>
        <dbReference type="Proteomes" id="UP000019249"/>
    </source>
</evidence>